<dbReference type="SUPFAM" id="SSF50630">
    <property type="entry name" value="Acid proteases"/>
    <property type="match status" value="1"/>
</dbReference>
<dbReference type="InterPro" id="IPR032799">
    <property type="entry name" value="TAXi_C"/>
</dbReference>
<dbReference type="PANTHER" id="PTHR47965">
    <property type="entry name" value="ASPARTYL PROTEASE-RELATED"/>
    <property type="match status" value="1"/>
</dbReference>
<feature type="domain" description="Xylanase inhibitor N-terminal" evidence="7">
    <location>
        <begin position="47"/>
        <end position="133"/>
    </location>
</feature>
<dbReference type="Pfam" id="PF14543">
    <property type="entry name" value="TAXi_N"/>
    <property type="match status" value="1"/>
</dbReference>
<dbReference type="InterPro" id="IPR001461">
    <property type="entry name" value="Aspartic_peptidase_A1"/>
</dbReference>
<dbReference type="GO" id="GO:0005576">
    <property type="term" value="C:extracellular region"/>
    <property type="evidence" value="ECO:0007669"/>
    <property type="project" value="UniProtKB-SubCell"/>
</dbReference>
<keyword evidence="3" id="KW-0964">Secreted</keyword>
<dbReference type="Gene3D" id="2.40.70.10">
    <property type="entry name" value="Acid Proteases"/>
    <property type="match status" value="2"/>
</dbReference>
<gene>
    <name evidence="8" type="ORF">TIFTF001_015784</name>
</gene>
<organism evidence="8 9">
    <name type="scientific">Ficus carica</name>
    <name type="common">Common fig</name>
    <dbReference type="NCBI Taxonomy" id="3494"/>
    <lineage>
        <taxon>Eukaryota</taxon>
        <taxon>Viridiplantae</taxon>
        <taxon>Streptophyta</taxon>
        <taxon>Embryophyta</taxon>
        <taxon>Tracheophyta</taxon>
        <taxon>Spermatophyta</taxon>
        <taxon>Magnoliopsida</taxon>
        <taxon>eudicotyledons</taxon>
        <taxon>Gunneridae</taxon>
        <taxon>Pentapetalae</taxon>
        <taxon>rosids</taxon>
        <taxon>fabids</taxon>
        <taxon>Rosales</taxon>
        <taxon>Moraceae</taxon>
        <taxon>Ficeae</taxon>
        <taxon>Ficus</taxon>
    </lineage>
</organism>
<evidence type="ECO:0008006" key="10">
    <source>
        <dbReference type="Google" id="ProtNLM"/>
    </source>
</evidence>
<dbReference type="Proteomes" id="UP001187192">
    <property type="component" value="Unassembled WGS sequence"/>
</dbReference>
<protein>
    <recommendedName>
        <fullName evidence="10">Peptidase A1 domain-containing protein</fullName>
    </recommendedName>
</protein>
<evidence type="ECO:0000259" key="6">
    <source>
        <dbReference type="Pfam" id="PF14541"/>
    </source>
</evidence>
<comment type="similarity">
    <text evidence="2">Belongs to the peptidase A1 family.</text>
</comment>
<dbReference type="AlphaFoldDB" id="A0AA88D9A2"/>
<dbReference type="GO" id="GO:0006508">
    <property type="term" value="P:proteolysis"/>
    <property type="evidence" value="ECO:0007669"/>
    <property type="project" value="InterPro"/>
</dbReference>
<keyword evidence="9" id="KW-1185">Reference proteome</keyword>
<comment type="caution">
    <text evidence="8">The sequence shown here is derived from an EMBL/GenBank/DDBJ whole genome shotgun (WGS) entry which is preliminary data.</text>
</comment>
<evidence type="ECO:0000313" key="8">
    <source>
        <dbReference type="EMBL" id="GMN46602.1"/>
    </source>
</evidence>
<dbReference type="EMBL" id="BTGU01000023">
    <property type="protein sequence ID" value="GMN46602.1"/>
    <property type="molecule type" value="Genomic_DNA"/>
</dbReference>
<evidence type="ECO:0000256" key="3">
    <source>
        <dbReference type="ARBA" id="ARBA00022525"/>
    </source>
</evidence>
<comment type="subcellular location">
    <subcellularLocation>
        <location evidence="1">Secreted</location>
        <location evidence="1">Extracellular space</location>
    </subcellularLocation>
</comment>
<dbReference type="Pfam" id="PF14541">
    <property type="entry name" value="TAXi_C"/>
    <property type="match status" value="1"/>
</dbReference>
<dbReference type="InterPro" id="IPR032861">
    <property type="entry name" value="TAXi_N"/>
</dbReference>
<feature type="domain" description="Xylanase inhibitor C-terminal" evidence="6">
    <location>
        <begin position="163"/>
        <end position="324"/>
    </location>
</feature>
<dbReference type="FunFam" id="2.40.70.10:FF:000041">
    <property type="entry name" value="Basic 7S globulin"/>
    <property type="match status" value="1"/>
</dbReference>
<feature type="chain" id="PRO_5041715462" description="Peptidase A1 domain-containing protein" evidence="5">
    <location>
        <begin position="28"/>
        <end position="340"/>
    </location>
</feature>
<dbReference type="InterPro" id="IPR021109">
    <property type="entry name" value="Peptidase_aspartic_dom_sf"/>
</dbReference>
<reference evidence="8" key="1">
    <citation type="submission" date="2023-07" db="EMBL/GenBank/DDBJ databases">
        <title>draft genome sequence of fig (Ficus carica).</title>
        <authorList>
            <person name="Takahashi T."/>
            <person name="Nishimura K."/>
        </authorList>
    </citation>
    <scope>NUCLEOTIDE SEQUENCE</scope>
</reference>
<keyword evidence="4 5" id="KW-0732">Signal</keyword>
<evidence type="ECO:0000256" key="2">
    <source>
        <dbReference type="ARBA" id="ARBA00007447"/>
    </source>
</evidence>
<accession>A0AA88D9A2</accession>
<name>A0AA88D9A2_FICCA</name>
<sequence>MASISQSHFFFFTILLYITILVSNVVAQNKPQTFQIPIKKDTQTLQYYASLRIGTPPTDVDTVLDLGGRFLSLACDKFKSSTRRSFPCAASEYCQTVSNSTTCGANDTCSVTAFNPFNKNSVLTGVLTEDVVKSAGELFIGGVVPELSQEISFTLIASSAGSEYYVYVNSIKIDKRVVHFDTTLLNINQNGVGGTKISTATPYGILHTVIYNAVVGDFVKRAGERNLTHLAAVAPFGACFSTKGVRWTKGGPRVPMIELELPGNMVVWTWKIHGANSMVRVNKDVMCLGFVDGGTNGAAIVLGGHILEDNYLEFDMTRSVLGFTSSLLPQGKSCANYRNI</sequence>
<evidence type="ECO:0000256" key="4">
    <source>
        <dbReference type="ARBA" id="ARBA00022729"/>
    </source>
</evidence>
<evidence type="ECO:0000259" key="7">
    <source>
        <dbReference type="Pfam" id="PF14543"/>
    </source>
</evidence>
<evidence type="ECO:0000256" key="5">
    <source>
        <dbReference type="SAM" id="SignalP"/>
    </source>
</evidence>
<evidence type="ECO:0000313" key="9">
    <source>
        <dbReference type="Proteomes" id="UP001187192"/>
    </source>
</evidence>
<proteinExistence type="inferred from homology"/>
<evidence type="ECO:0000256" key="1">
    <source>
        <dbReference type="ARBA" id="ARBA00004239"/>
    </source>
</evidence>
<feature type="signal peptide" evidence="5">
    <location>
        <begin position="1"/>
        <end position="27"/>
    </location>
</feature>
<dbReference type="GO" id="GO:0004190">
    <property type="term" value="F:aspartic-type endopeptidase activity"/>
    <property type="evidence" value="ECO:0007669"/>
    <property type="project" value="InterPro"/>
</dbReference>
<dbReference type="PANTHER" id="PTHR47965:SF22">
    <property type="entry name" value="EUKARYOTIC ASPARTYL PROTEASE FAMILY PROTEIN"/>
    <property type="match status" value="1"/>
</dbReference>